<organism evidence="4">
    <name type="scientific">Planktothricoides sp. SpSt-374</name>
    <dbReference type="NCBI Taxonomy" id="2282167"/>
    <lineage>
        <taxon>Bacteria</taxon>
        <taxon>Bacillati</taxon>
        <taxon>Cyanobacteriota</taxon>
        <taxon>Cyanophyceae</taxon>
        <taxon>Oscillatoriophycideae</taxon>
        <taxon>Oscillatoriales</taxon>
        <taxon>Oscillatoriaceae</taxon>
        <taxon>Planktothricoides</taxon>
    </lineage>
</organism>
<dbReference type="SUPFAM" id="SSF53850">
    <property type="entry name" value="Periplasmic binding protein-like II"/>
    <property type="match status" value="1"/>
</dbReference>
<name>A0A7C3ZP43_9CYAN</name>
<dbReference type="InterPro" id="IPR024370">
    <property type="entry name" value="PBP_domain"/>
</dbReference>
<dbReference type="PANTHER" id="PTHR30570:SF1">
    <property type="entry name" value="PHOSPHATE-BINDING PROTEIN PSTS"/>
    <property type="match status" value="1"/>
</dbReference>
<dbReference type="InterPro" id="IPR050811">
    <property type="entry name" value="Phosphate_ABC_transporter"/>
</dbReference>
<evidence type="ECO:0000256" key="1">
    <source>
        <dbReference type="ARBA" id="ARBA00022729"/>
    </source>
</evidence>
<keyword evidence="1 2" id="KW-0732">Signal</keyword>
<feature type="chain" id="PRO_5027782463" evidence="2">
    <location>
        <begin position="27"/>
        <end position="299"/>
    </location>
</feature>
<sequence length="299" mass="32158">MKNLTGAITLVLISVSATSCSYFAPAQPPDNPQPETVTPSLPTAPIVGASGGTQTPTIETFPPPTTVPAGTKVRLYGVNTTSEFNLMLKNSFENQFKGTEVETNISTYDQAILALIAGNIDIAAVWRPLTTAEKNQGLIAINISQDQIAIIVGKDNPYSQGLTHAQVLQIFQSEITDWSQLGGATGTIKVINRSSLKNIYDAFRELVLGGSYVPNAPNITDMLGDDDTAMLEALNTDGISYAPYSAVANQETVRILAIDGLMPQAVNYHYQRPLYYVYKSPANPAVKAFIGYALQQKNP</sequence>
<dbReference type="PROSITE" id="PS51257">
    <property type="entry name" value="PROKAR_LIPOPROTEIN"/>
    <property type="match status" value="1"/>
</dbReference>
<evidence type="ECO:0000259" key="3">
    <source>
        <dbReference type="Pfam" id="PF12849"/>
    </source>
</evidence>
<proteinExistence type="predicted"/>
<accession>A0A7C3ZP43</accession>
<dbReference type="PANTHER" id="PTHR30570">
    <property type="entry name" value="PERIPLASMIC PHOSPHATE BINDING COMPONENT OF PHOSPHATE ABC TRANSPORTER"/>
    <property type="match status" value="1"/>
</dbReference>
<gene>
    <name evidence="4" type="ORF">ENR15_24900</name>
</gene>
<dbReference type="Gene3D" id="3.40.190.10">
    <property type="entry name" value="Periplasmic binding protein-like II"/>
    <property type="match status" value="2"/>
</dbReference>
<evidence type="ECO:0000256" key="2">
    <source>
        <dbReference type="SAM" id="SignalP"/>
    </source>
</evidence>
<feature type="domain" description="PBP" evidence="3">
    <location>
        <begin position="69"/>
        <end position="294"/>
    </location>
</feature>
<dbReference type="EMBL" id="DSPX01000257">
    <property type="protein sequence ID" value="HGG03785.1"/>
    <property type="molecule type" value="Genomic_DNA"/>
</dbReference>
<dbReference type="Pfam" id="PF12849">
    <property type="entry name" value="PBP_like_2"/>
    <property type="match status" value="1"/>
</dbReference>
<protein>
    <submittedName>
        <fullName evidence="4">Phosphate ABC transporter substrate-binding protein</fullName>
    </submittedName>
</protein>
<comment type="caution">
    <text evidence="4">The sequence shown here is derived from an EMBL/GenBank/DDBJ whole genome shotgun (WGS) entry which is preliminary data.</text>
</comment>
<dbReference type="AlphaFoldDB" id="A0A7C3ZP43"/>
<evidence type="ECO:0000313" key="4">
    <source>
        <dbReference type="EMBL" id="HGG03785.1"/>
    </source>
</evidence>
<feature type="signal peptide" evidence="2">
    <location>
        <begin position="1"/>
        <end position="26"/>
    </location>
</feature>
<reference evidence="4" key="1">
    <citation type="journal article" date="2020" name="mSystems">
        <title>Genome- and Community-Level Interaction Insights into Carbon Utilization and Element Cycling Functions of Hydrothermarchaeota in Hydrothermal Sediment.</title>
        <authorList>
            <person name="Zhou Z."/>
            <person name="Liu Y."/>
            <person name="Xu W."/>
            <person name="Pan J."/>
            <person name="Luo Z.H."/>
            <person name="Li M."/>
        </authorList>
    </citation>
    <scope>NUCLEOTIDE SEQUENCE [LARGE SCALE GENOMIC DNA]</scope>
    <source>
        <strain evidence="4">SpSt-374</strain>
    </source>
</reference>